<dbReference type="InterPro" id="IPR027914">
    <property type="entry name" value="DUF4456"/>
</dbReference>
<dbReference type="Pfam" id="PF14644">
    <property type="entry name" value="DUF4456"/>
    <property type="match status" value="1"/>
</dbReference>
<dbReference type="Proteomes" id="UP001557470">
    <property type="component" value="Unassembled WGS sequence"/>
</dbReference>
<proteinExistence type="predicted"/>
<name>A0ABD0XHG9_UMBPY</name>
<sequence>MAVSRDIPSGKVYRQMFDAQVQLSRSLHDTRRKRVTNEGFLPSGHPLGEEMAVRDQLFSGITLCQKSDKTFDEEEVCGLPDDVVAVQSGSDIVQRLTEMKQRKHEEMMAQLHSDLSVISVDYETRYSQTCEQMLHQLSVYDDNMERQMKRIENISDLEKFTLQELHEFWEIMKEESVMRRKRINDLNKTLTKHEFDRKDMIASLLRKYTGNLEKIGYVLPLEIHRLIHEEAMMINQALLANRRALGKLYVNLMDKDLQKERSHRLRWEDKLQDWKRIKILGVVKKFKKFMGSSSIQRPKDLKAILDTMDAAQHNLQEQRITILQSVTTMIPPTCSMSQVTEWYKSLSCINEKIDCLHINSMRKLHSAHENKWQECLHEVEQFKKELSIYGISSEEVQNIVDAEFLTLIDKCQRQDEKHVASMEATFASLAKTGATLSMSLFKFMRGISDLCEVRRAGLLRREHQLQLQLDEVRYRQQQETQKEEAHLDVMLDKLRQESTEETLKTTLETTLDLLDEIKDVYLHFYKEEGDVVDGYPAMVLEEHQSYSSAVRHFFNVKEINSQGFEEKNPAHSTFDKHDTEVNADSHLEFFDSQSSETFVTSKGNVYKALRFVSHLDTKLEPIPPELESVRFPRSLLVDLQKDVRLLIFNHLEEEGQSMLTDVMNTVAAKKEALKSEQDLRMHLHQPRATRIQMDIHNVRAAELLLHRECVERHCEGVLQALSNCQTNFKDIQSRQHKLTEDFKSQIYSMQDLFTRATKSDALVRLCGSLQSNLERHMNVIQESQRHFRQTLEAKLDGLRESNVQLMKSFKLFSEGGNFTPKEIKMLHKQIEKMAKQIDTTDEALMLNMEGTESRCLEQAKDVINKFEEKFHFLAVDLKFLEKIQGLLTNTQVQIKTEAAKSNMQQKKIKSLLTELTTMVDDRCAEKTLMTENILTFTWSILEELRSRCHYLECFLDPSMAVPVPDCPLRGAYAVSARQYRKQNKPSSPETNDLLQPSRIGVPFIGDPIVGVIKGLQRLCKPKITEETPSELPEKGSPAVTATLSSLIGQRTRKSASVESLSVKRSSKPTRFDKRFQVFGPKPEESATTFKAVIGSILWKANDTLLQVAEDFYKKEHRPITRHKILQETVEQCAEDINRRLLGYQRQARDYHSSSLQEFRQQLTSCEEHLAKMLGLLISQLGEQHLRNLIQDTGNIRQQLTITLQESECKKSKHSSELSVRLSHPACQEQLEALKIAEDERQKELANVITSAHQELQACVIKHGEEFVRAITALTNRLLFQMDKLLTVNEVQVAHTETKTENVPTLIYQKQAGTVTENQSGHSIQRSSRAWPGLSYLGWSVDEPLEQPRKMMASITTVKTTLVHLRVVEARDSMYQRYELQYKEELDRALRDSQIQGRASQSWVEHWRDLLNTLAQLKSE</sequence>
<evidence type="ECO:0000259" key="1">
    <source>
        <dbReference type="Pfam" id="PF14643"/>
    </source>
</evidence>
<dbReference type="Pfam" id="PF14643">
    <property type="entry name" value="DUF4455"/>
    <property type="match status" value="1"/>
</dbReference>
<dbReference type="EMBL" id="JAGEUA010000005">
    <property type="protein sequence ID" value="KAL0979728.1"/>
    <property type="molecule type" value="Genomic_DNA"/>
</dbReference>
<feature type="domain" description="DUF4456" evidence="2">
    <location>
        <begin position="1104"/>
        <end position="1306"/>
    </location>
</feature>
<reference evidence="3 4" key="1">
    <citation type="submission" date="2024-06" db="EMBL/GenBank/DDBJ databases">
        <authorList>
            <person name="Pan Q."/>
            <person name="Wen M."/>
            <person name="Jouanno E."/>
            <person name="Zahm M."/>
            <person name="Klopp C."/>
            <person name="Cabau C."/>
            <person name="Louis A."/>
            <person name="Berthelot C."/>
            <person name="Parey E."/>
            <person name="Roest Crollius H."/>
            <person name="Montfort J."/>
            <person name="Robinson-Rechavi M."/>
            <person name="Bouchez O."/>
            <person name="Lampietro C."/>
            <person name="Lopez Roques C."/>
            <person name="Donnadieu C."/>
            <person name="Postlethwait J."/>
            <person name="Bobe J."/>
            <person name="Verreycken H."/>
            <person name="Guiguen Y."/>
        </authorList>
    </citation>
    <scope>NUCLEOTIDE SEQUENCE [LARGE SCALE GENOMIC DNA]</scope>
    <source>
        <strain evidence="3">Up_M1</strain>
        <tissue evidence="3">Testis</tissue>
    </source>
</reference>
<evidence type="ECO:0008006" key="5">
    <source>
        <dbReference type="Google" id="ProtNLM"/>
    </source>
</evidence>
<feature type="domain" description="DUF4455" evidence="1">
    <location>
        <begin position="98"/>
        <end position="562"/>
    </location>
</feature>
<keyword evidence="4" id="KW-1185">Reference proteome</keyword>
<gene>
    <name evidence="3" type="ORF">UPYG_G00188780</name>
</gene>
<evidence type="ECO:0000259" key="2">
    <source>
        <dbReference type="Pfam" id="PF14644"/>
    </source>
</evidence>
<evidence type="ECO:0000313" key="3">
    <source>
        <dbReference type="EMBL" id="KAL0979728.1"/>
    </source>
</evidence>
<comment type="caution">
    <text evidence="3">The sequence shown here is derived from an EMBL/GenBank/DDBJ whole genome shotgun (WGS) entry which is preliminary data.</text>
</comment>
<accession>A0ABD0XHG9</accession>
<protein>
    <recommendedName>
        <fullName evidence="5">Coiled-coil domain-containing protein 180</fullName>
    </recommendedName>
</protein>
<organism evidence="3 4">
    <name type="scientific">Umbra pygmaea</name>
    <name type="common">Eastern mudminnow</name>
    <dbReference type="NCBI Taxonomy" id="75934"/>
    <lineage>
        <taxon>Eukaryota</taxon>
        <taxon>Metazoa</taxon>
        <taxon>Chordata</taxon>
        <taxon>Craniata</taxon>
        <taxon>Vertebrata</taxon>
        <taxon>Euteleostomi</taxon>
        <taxon>Actinopterygii</taxon>
        <taxon>Neopterygii</taxon>
        <taxon>Teleostei</taxon>
        <taxon>Protacanthopterygii</taxon>
        <taxon>Esociformes</taxon>
        <taxon>Umbridae</taxon>
        <taxon>Umbra</taxon>
    </lineage>
</organism>
<dbReference type="PANTHER" id="PTHR21444:SF14">
    <property type="entry name" value="COILED-COIL DOMAIN-CONTAINING PROTEIN 180"/>
    <property type="match status" value="1"/>
</dbReference>
<dbReference type="PANTHER" id="PTHR21444">
    <property type="entry name" value="COILED-COIL DOMAIN-CONTAINING PROTEIN 180"/>
    <property type="match status" value="1"/>
</dbReference>
<evidence type="ECO:0000313" key="4">
    <source>
        <dbReference type="Proteomes" id="UP001557470"/>
    </source>
</evidence>
<dbReference type="InterPro" id="IPR028089">
    <property type="entry name" value="DUF4455"/>
</dbReference>